<evidence type="ECO:0000256" key="4">
    <source>
        <dbReference type="SAM" id="MobiDB-lite"/>
    </source>
</evidence>
<dbReference type="SUPFAM" id="SSF50978">
    <property type="entry name" value="WD40 repeat-like"/>
    <property type="match status" value="1"/>
</dbReference>
<feature type="repeat" description="WD" evidence="3">
    <location>
        <begin position="739"/>
        <end position="772"/>
    </location>
</feature>
<dbReference type="SMART" id="SM00320">
    <property type="entry name" value="WD40"/>
    <property type="match status" value="7"/>
</dbReference>
<dbReference type="InterPro" id="IPR036047">
    <property type="entry name" value="F-box-like_dom_sf"/>
</dbReference>
<gene>
    <name evidence="6" type="ORF">E1B28_006433</name>
</gene>
<dbReference type="Gene3D" id="2.130.10.10">
    <property type="entry name" value="YVTN repeat-like/Quinoprotein amine dehydrogenase"/>
    <property type="match status" value="2"/>
</dbReference>
<dbReference type="InterPro" id="IPR001810">
    <property type="entry name" value="F-box_dom"/>
</dbReference>
<dbReference type="PANTHER" id="PTHR19854:SF15">
    <property type="entry name" value="TRANSDUCIN BETA-LIKE PROTEIN 3"/>
    <property type="match status" value="1"/>
</dbReference>
<accession>A0A9P7UVR9</accession>
<keyword evidence="2" id="KW-0677">Repeat</keyword>
<protein>
    <recommendedName>
        <fullName evidence="5">F-box domain-containing protein</fullName>
    </recommendedName>
</protein>
<feature type="repeat" description="WD" evidence="3">
    <location>
        <begin position="610"/>
        <end position="639"/>
    </location>
</feature>
<dbReference type="PROSITE" id="PS00678">
    <property type="entry name" value="WD_REPEATS_1"/>
    <property type="match status" value="4"/>
</dbReference>
<dbReference type="CDD" id="cd00200">
    <property type="entry name" value="WD40"/>
    <property type="match status" value="1"/>
</dbReference>
<dbReference type="RefSeq" id="XP_043012190.1">
    <property type="nucleotide sequence ID" value="XM_043151097.1"/>
</dbReference>
<evidence type="ECO:0000313" key="7">
    <source>
        <dbReference type="Proteomes" id="UP001049176"/>
    </source>
</evidence>
<dbReference type="InterPro" id="IPR001680">
    <property type="entry name" value="WD40_rpt"/>
</dbReference>
<feature type="region of interest" description="Disordered" evidence="4">
    <location>
        <begin position="434"/>
        <end position="494"/>
    </location>
</feature>
<sequence>MDSFSASPPTTPVRRLTMNGAEPPIPSSPSTSTFSLIAIDEVNEHDFWTYHAYNDSPRRHAFRSTPTLNHFSSPASSSSYSDYTHLSSYTSSPSSSGGGGLRSLFPRIWDVLVSSPTKNILHVSPTRTQRHRAHTIYGTFPRVKSPFPSNTLVPFPTLNSSSPPPGDPFTPVSFSTGDHRSPIHRPSVSSIHSFSSSYTLINYTDLAPLDDEEGELIDVDDEACFPFPSDDDRHELAFTCKYNCTYACAHLMTWTALPKASFSRARVVTGIDIVGTLPVELGLEILSYLASISDSGLEDILACASVSRTWRSLALDNSLWKKLFEGRWGSGRITQNKKKIQKLMRKQQQAGYYYRTKKLPPVPGCRDDDTSETDEGILTIDYRSVFRERIELNRRWAGTAFTKRIISVPPSSFTTPPRMSASQSSSSSIFLPISASNSTSSSASNSAHSSQSTLHLPLPGSYPHSRSPSPRRPHTPSMTPHYAKGRPSRGRRMESGEGLYQYDKFEPSVSKLEGHVDSVYCAEFTHEGDFAHEDFIFTGSRDRTIKMWDLTSGKCIGTFRGHKGSVLCLKFFWLSEESGVMYSGSSDRTIFVWDVWLNRQGTSAKVRTILRGHGGGVLDLAVDSQWVVSCSKDAAIRIWPRESIFPDKFGQGPTPYLTLEGHDGPVNAVGLDNGRVASASGDGKIILWDVETGARLQTLEGHERGLACIAFKHNLVVSGSSDRRIKIWSTETGACLCTLEGHEALVRALRFDAVRGILVSASYDRTVRVWDVGDVVRGGDELPQPKLLQDFRNVHTSHIFDVKFDHRRIISTSHDQKVVSVDFSKGLETTSLLV</sequence>
<dbReference type="GeneID" id="66075509"/>
<evidence type="ECO:0000313" key="6">
    <source>
        <dbReference type="EMBL" id="KAG7095720.1"/>
    </source>
</evidence>
<evidence type="ECO:0000256" key="2">
    <source>
        <dbReference type="ARBA" id="ARBA00022737"/>
    </source>
</evidence>
<dbReference type="PROSITE" id="PS50294">
    <property type="entry name" value="WD_REPEATS_REGION"/>
    <property type="match status" value="4"/>
</dbReference>
<keyword evidence="1 3" id="KW-0853">WD repeat</keyword>
<feature type="repeat" description="WD" evidence="3">
    <location>
        <begin position="559"/>
        <end position="595"/>
    </location>
</feature>
<dbReference type="PROSITE" id="PS50082">
    <property type="entry name" value="WD_REPEATS_2"/>
    <property type="match status" value="6"/>
</dbReference>
<dbReference type="Gene3D" id="1.20.1280.50">
    <property type="match status" value="1"/>
</dbReference>
<dbReference type="InterPro" id="IPR015943">
    <property type="entry name" value="WD40/YVTN_repeat-like_dom_sf"/>
</dbReference>
<dbReference type="PRINTS" id="PR00320">
    <property type="entry name" value="GPROTEINBRPT"/>
</dbReference>
<feature type="repeat" description="WD" evidence="3">
    <location>
        <begin position="659"/>
        <end position="698"/>
    </location>
</feature>
<keyword evidence="7" id="KW-1185">Reference proteome</keyword>
<dbReference type="Pfam" id="PF00400">
    <property type="entry name" value="WD40"/>
    <property type="match status" value="6"/>
</dbReference>
<evidence type="ECO:0000259" key="5">
    <source>
        <dbReference type="SMART" id="SM00256"/>
    </source>
</evidence>
<evidence type="ECO:0000256" key="1">
    <source>
        <dbReference type="ARBA" id="ARBA00022574"/>
    </source>
</evidence>
<dbReference type="Proteomes" id="UP001049176">
    <property type="component" value="Chromosome 3"/>
</dbReference>
<organism evidence="6 7">
    <name type="scientific">Marasmius oreades</name>
    <name type="common">fairy-ring Marasmius</name>
    <dbReference type="NCBI Taxonomy" id="181124"/>
    <lineage>
        <taxon>Eukaryota</taxon>
        <taxon>Fungi</taxon>
        <taxon>Dikarya</taxon>
        <taxon>Basidiomycota</taxon>
        <taxon>Agaricomycotina</taxon>
        <taxon>Agaricomycetes</taxon>
        <taxon>Agaricomycetidae</taxon>
        <taxon>Agaricales</taxon>
        <taxon>Marasmiineae</taxon>
        <taxon>Marasmiaceae</taxon>
        <taxon>Marasmius</taxon>
    </lineage>
</organism>
<feature type="domain" description="F-box" evidence="5">
    <location>
        <begin position="277"/>
        <end position="323"/>
    </location>
</feature>
<feature type="repeat" description="WD" evidence="3">
    <location>
        <begin position="512"/>
        <end position="558"/>
    </location>
</feature>
<dbReference type="Pfam" id="PF12937">
    <property type="entry name" value="F-box-like"/>
    <property type="match status" value="1"/>
</dbReference>
<dbReference type="PANTHER" id="PTHR19854">
    <property type="entry name" value="TRANSDUCIN BETA-LIKE 3"/>
    <property type="match status" value="1"/>
</dbReference>
<dbReference type="SMART" id="SM00256">
    <property type="entry name" value="FBOX"/>
    <property type="match status" value="1"/>
</dbReference>
<reference evidence="6" key="1">
    <citation type="journal article" date="2021" name="Genome Biol. Evol.">
        <title>The assembled and annotated genome of the fairy-ring fungus Marasmius oreades.</title>
        <authorList>
            <person name="Hiltunen M."/>
            <person name="Ament-Velasquez S.L."/>
            <person name="Johannesson H."/>
        </authorList>
    </citation>
    <scope>NUCLEOTIDE SEQUENCE</scope>
    <source>
        <strain evidence="6">03SP1</strain>
    </source>
</reference>
<dbReference type="InterPro" id="IPR020472">
    <property type="entry name" value="WD40_PAC1"/>
</dbReference>
<dbReference type="KEGG" id="more:E1B28_006433"/>
<dbReference type="SUPFAM" id="SSF81383">
    <property type="entry name" value="F-box domain"/>
    <property type="match status" value="1"/>
</dbReference>
<dbReference type="AlphaFoldDB" id="A0A9P7UVR9"/>
<evidence type="ECO:0000256" key="3">
    <source>
        <dbReference type="PROSITE-ProRule" id="PRU00221"/>
    </source>
</evidence>
<dbReference type="InterPro" id="IPR019775">
    <property type="entry name" value="WD40_repeat_CS"/>
</dbReference>
<feature type="compositionally biased region" description="Low complexity" evidence="4">
    <location>
        <begin position="434"/>
        <end position="453"/>
    </location>
</feature>
<feature type="repeat" description="WD" evidence="3">
    <location>
        <begin position="699"/>
        <end position="738"/>
    </location>
</feature>
<comment type="caution">
    <text evidence="6">The sequence shown here is derived from an EMBL/GenBank/DDBJ whole genome shotgun (WGS) entry which is preliminary data.</text>
</comment>
<proteinExistence type="predicted"/>
<dbReference type="OrthoDB" id="19711at2759"/>
<dbReference type="InterPro" id="IPR036322">
    <property type="entry name" value="WD40_repeat_dom_sf"/>
</dbReference>
<feature type="region of interest" description="Disordered" evidence="4">
    <location>
        <begin position="1"/>
        <end position="32"/>
    </location>
</feature>
<name>A0A9P7UVR9_9AGAR</name>
<dbReference type="EMBL" id="CM032183">
    <property type="protein sequence ID" value="KAG7095720.1"/>
    <property type="molecule type" value="Genomic_DNA"/>
</dbReference>